<feature type="domain" description="DUF3322" evidence="3">
    <location>
        <begin position="4"/>
        <end position="181"/>
    </location>
</feature>
<reference evidence="5" key="1">
    <citation type="submission" date="2016-10" db="EMBL/GenBank/DDBJ databases">
        <authorList>
            <person name="Varghese N."/>
            <person name="Submissions S."/>
        </authorList>
    </citation>
    <scope>NUCLEOTIDE SEQUENCE [LARGE SCALE GENOMIC DNA]</scope>
    <source>
        <strain evidence="5">CGMCC 4.3568</strain>
    </source>
</reference>
<dbReference type="RefSeq" id="WP_162830107.1">
    <property type="nucleotide sequence ID" value="NZ_FOKG01000017.1"/>
</dbReference>
<evidence type="ECO:0000259" key="3">
    <source>
        <dbReference type="Pfam" id="PF11795"/>
    </source>
</evidence>
<feature type="domain" description="Wadjet protein JetD C-terminal" evidence="2">
    <location>
        <begin position="205"/>
        <end position="386"/>
    </location>
</feature>
<evidence type="ECO:0000256" key="1">
    <source>
        <dbReference type="SAM" id="MobiDB-lite"/>
    </source>
</evidence>
<dbReference type="Proteomes" id="UP000243799">
    <property type="component" value="Unassembled WGS sequence"/>
</dbReference>
<dbReference type="Pfam" id="PF09983">
    <property type="entry name" value="JetD_C"/>
    <property type="match status" value="1"/>
</dbReference>
<dbReference type="STRING" id="490629.SAMN05216266_11783"/>
<sequence>MRQPDDVIEQLRRRFVQEYPDWARQTGTWPIRISLQPPTTTQRSADPIACHTWAEQWRAYKGPGVIEYTSSRFPTGTHKMPKTLVLGHPREVAAAHADTQQTWQRCGRRLTSLYHRFPEAQFTGIIRRLNDMGERDYLRLVTTVTWLQANPTSGMLLRQLPIEGIDTKWLAKNAHLVLALLGTSDAADDETTPVPRRRRLHERLGLRIPPDLVQVALLDPALRAQLAGMRHLAASVEDLNRWQHVPSTVVILENKETGYAITEDHTDVVVLHGHGFSVSYYAQIAWVRTARRVIYWGDIDAPGLQFVNDLRGYGIAVNTTLMDMTTLEEFRHLSVDGAGPQRKSLPHLTDTEQQLYEHLVDHAANHDNGLLLEQERIPWPHAHRALATAIGSAHDSTDAQREKLGRPTTK</sequence>
<dbReference type="InterPro" id="IPR014544">
    <property type="entry name" value="UCP028408"/>
</dbReference>
<evidence type="ECO:0000313" key="4">
    <source>
        <dbReference type="EMBL" id="SFB53664.1"/>
    </source>
</evidence>
<dbReference type="EMBL" id="FOKG01000017">
    <property type="protein sequence ID" value="SFB53664.1"/>
    <property type="molecule type" value="Genomic_DNA"/>
</dbReference>
<protein>
    <recommendedName>
        <fullName evidence="6">Wadjet protein JetD C-terminal domain-containing protein</fullName>
    </recommendedName>
</protein>
<organism evidence="4 5">
    <name type="scientific">Amycolatopsis marina</name>
    <dbReference type="NCBI Taxonomy" id="490629"/>
    <lineage>
        <taxon>Bacteria</taxon>
        <taxon>Bacillati</taxon>
        <taxon>Actinomycetota</taxon>
        <taxon>Actinomycetes</taxon>
        <taxon>Pseudonocardiales</taxon>
        <taxon>Pseudonocardiaceae</taxon>
        <taxon>Amycolatopsis</taxon>
    </lineage>
</organism>
<keyword evidence="5" id="KW-1185">Reference proteome</keyword>
<dbReference type="PIRSF" id="PIRSF028408">
    <property type="entry name" value="UCP028408"/>
    <property type="match status" value="1"/>
</dbReference>
<dbReference type="InterPro" id="IPR024537">
    <property type="entry name" value="DUF3322"/>
</dbReference>
<name>A0A1I1BT86_9PSEU</name>
<accession>A0A1I1BT86</accession>
<feature type="compositionally biased region" description="Basic and acidic residues" evidence="1">
    <location>
        <begin position="395"/>
        <end position="410"/>
    </location>
</feature>
<feature type="region of interest" description="Disordered" evidence="1">
    <location>
        <begin position="390"/>
        <end position="410"/>
    </location>
</feature>
<proteinExistence type="predicted"/>
<evidence type="ECO:0000259" key="2">
    <source>
        <dbReference type="Pfam" id="PF09983"/>
    </source>
</evidence>
<dbReference type="AlphaFoldDB" id="A0A1I1BT86"/>
<gene>
    <name evidence="4" type="ORF">SAMN05216266_11783</name>
</gene>
<dbReference type="InterPro" id="IPR024534">
    <property type="entry name" value="JetD_C"/>
</dbReference>
<evidence type="ECO:0000313" key="5">
    <source>
        <dbReference type="Proteomes" id="UP000243799"/>
    </source>
</evidence>
<dbReference type="Pfam" id="PF11795">
    <property type="entry name" value="DUF3322"/>
    <property type="match status" value="1"/>
</dbReference>
<evidence type="ECO:0008006" key="6">
    <source>
        <dbReference type="Google" id="ProtNLM"/>
    </source>
</evidence>